<keyword evidence="2" id="KW-1185">Reference proteome</keyword>
<proteinExistence type="predicted"/>
<gene>
    <name evidence="1" type="ORF">dnm_075620</name>
</gene>
<sequence length="55" mass="6724">MTGVDIFLQCLHNYLRYKKSKIRLTYLKIVLQTSKILLHLHYHWLYYSSQIKIVV</sequence>
<organism evidence="1 2">
    <name type="scientific">Desulfonema magnum</name>
    <dbReference type="NCBI Taxonomy" id="45655"/>
    <lineage>
        <taxon>Bacteria</taxon>
        <taxon>Pseudomonadati</taxon>
        <taxon>Thermodesulfobacteriota</taxon>
        <taxon>Desulfobacteria</taxon>
        <taxon>Desulfobacterales</taxon>
        <taxon>Desulfococcaceae</taxon>
        <taxon>Desulfonema</taxon>
    </lineage>
</organism>
<dbReference type="KEGG" id="dmm:dnm_075620"/>
<reference evidence="1" key="1">
    <citation type="journal article" date="2021" name="Microb. Physiol.">
        <title>Proteogenomic Insights into the Physiology of Marine, Sulfate-Reducing, Filamentous Desulfonema limicola and Desulfonema magnum.</title>
        <authorList>
            <person name="Schnaars V."/>
            <person name="Wohlbrand L."/>
            <person name="Scheve S."/>
            <person name="Hinrichs C."/>
            <person name="Reinhardt R."/>
            <person name="Rabus R."/>
        </authorList>
    </citation>
    <scope>NUCLEOTIDE SEQUENCE</scope>
    <source>
        <strain evidence="1">4be13</strain>
    </source>
</reference>
<accession>A0A975BUJ2</accession>
<name>A0A975BUJ2_9BACT</name>
<dbReference type="AlphaFoldDB" id="A0A975BUJ2"/>
<dbReference type="EMBL" id="CP061800">
    <property type="protein sequence ID" value="QTA91494.1"/>
    <property type="molecule type" value="Genomic_DNA"/>
</dbReference>
<protein>
    <submittedName>
        <fullName evidence="1">Uncharacterized protein</fullName>
    </submittedName>
</protein>
<evidence type="ECO:0000313" key="2">
    <source>
        <dbReference type="Proteomes" id="UP000663722"/>
    </source>
</evidence>
<dbReference type="Proteomes" id="UP000663722">
    <property type="component" value="Chromosome"/>
</dbReference>
<evidence type="ECO:0000313" key="1">
    <source>
        <dbReference type="EMBL" id="QTA91494.1"/>
    </source>
</evidence>